<gene>
    <name evidence="1" type="ORF">KS4_13320</name>
</gene>
<dbReference type="InterPro" id="IPR005288">
    <property type="entry name" value="NadB"/>
</dbReference>
<protein>
    <submittedName>
        <fullName evidence="1">Putative FAD-binding dehydrogenase</fullName>
    </submittedName>
</protein>
<sequence length="547" mass="61492">MNHQEIECDVLIVGGGLGGVAAALSACEAGRKVVMTEETDWVGGQMTAQAVPPDESPNVESTVYGTRRYHQYRQGVRQYYRQHYPLNRKAYSNQHLNPGGGWVSFICHLPVVGHAVMQSMLLPYQAMGLLDIKYMVRPVTADVDGDTIKSVTVHGVNDEAYHCTIAAEVVIDATEVGEVLPIAGCEYVTGQEAQSVHGEPSAPGESRPLNMQGVTWCFAMDYVDGNHVIDKPEGYDQWRDFKHTFSRDWDENVFQWQDYVEGDIDGDRAHMRLERPRPNESLGELCSWWGYRQILDPSIFDADIPWVNQSQNSNPYLPGITMVNWSQNDYYGGNIFEVEDADYHKQMAKQQSLCWFYWMQTEAPRVDGGTGYAGLRMRGDVLGTDDGFAKSIYVRESRRIQAMFTLTENHISQHVRKTQGEAERFWDSIGIGQYHLDLHPSTEGDGPCYVPTYPYQIPLGSLVPIRVTNLIPACKNFGTTHLSNGCAREHPIEWNVGEVAGVLADECLKQDVTVQGIYHDRAKVEALQVRLVAEGVKLDWPAIRVPR</sequence>
<dbReference type="OrthoDB" id="615715at2"/>
<dbReference type="PANTHER" id="PTHR42716:SF1">
    <property type="entry name" value="SLL0471 PROTEIN"/>
    <property type="match status" value="1"/>
</dbReference>
<reference evidence="1 2" key="1">
    <citation type="submission" date="2019-02" db="EMBL/GenBank/DDBJ databases">
        <title>Deep-cultivation of Planctomycetes and their phenomic and genomic characterization uncovers novel biology.</title>
        <authorList>
            <person name="Wiegand S."/>
            <person name="Jogler M."/>
            <person name="Boedeker C."/>
            <person name="Pinto D."/>
            <person name="Vollmers J."/>
            <person name="Rivas-Marin E."/>
            <person name="Kohn T."/>
            <person name="Peeters S.H."/>
            <person name="Heuer A."/>
            <person name="Rast P."/>
            <person name="Oberbeckmann S."/>
            <person name="Bunk B."/>
            <person name="Jeske O."/>
            <person name="Meyerdierks A."/>
            <person name="Storesund J.E."/>
            <person name="Kallscheuer N."/>
            <person name="Luecker S."/>
            <person name="Lage O.M."/>
            <person name="Pohl T."/>
            <person name="Merkel B.J."/>
            <person name="Hornburger P."/>
            <person name="Mueller R.-W."/>
            <person name="Bruemmer F."/>
            <person name="Labrenz M."/>
            <person name="Spormann A.M."/>
            <person name="Op den Camp H."/>
            <person name="Overmann J."/>
            <person name="Amann R."/>
            <person name="Jetten M.S.M."/>
            <person name="Mascher T."/>
            <person name="Medema M.H."/>
            <person name="Devos D.P."/>
            <person name="Kaster A.-K."/>
            <person name="Ovreas L."/>
            <person name="Rohde M."/>
            <person name="Galperin M.Y."/>
            <person name="Jogler C."/>
        </authorList>
    </citation>
    <scope>NUCLEOTIDE SEQUENCE [LARGE SCALE GENOMIC DNA]</scope>
    <source>
        <strain evidence="1 2">KS4</strain>
    </source>
</reference>
<organism evidence="1 2">
    <name type="scientific">Poriferisphaera corsica</name>
    <dbReference type="NCBI Taxonomy" id="2528020"/>
    <lineage>
        <taxon>Bacteria</taxon>
        <taxon>Pseudomonadati</taxon>
        <taxon>Planctomycetota</taxon>
        <taxon>Phycisphaerae</taxon>
        <taxon>Phycisphaerales</taxon>
        <taxon>Phycisphaeraceae</taxon>
        <taxon>Poriferisphaera</taxon>
    </lineage>
</organism>
<dbReference type="SUPFAM" id="SSF51905">
    <property type="entry name" value="FAD/NAD(P)-binding domain"/>
    <property type="match status" value="1"/>
</dbReference>
<proteinExistence type="predicted"/>
<dbReference type="GO" id="GO:0009435">
    <property type="term" value="P:NAD+ biosynthetic process"/>
    <property type="evidence" value="ECO:0007669"/>
    <property type="project" value="InterPro"/>
</dbReference>
<dbReference type="PANTHER" id="PTHR42716">
    <property type="entry name" value="L-ASPARTATE OXIDASE"/>
    <property type="match status" value="1"/>
</dbReference>
<dbReference type="Proteomes" id="UP000317369">
    <property type="component" value="Chromosome"/>
</dbReference>
<dbReference type="EMBL" id="CP036425">
    <property type="protein sequence ID" value="QDU33286.1"/>
    <property type="molecule type" value="Genomic_DNA"/>
</dbReference>
<accession>A0A517YST0</accession>
<dbReference type="GO" id="GO:0008734">
    <property type="term" value="F:L-aspartate oxidase activity"/>
    <property type="evidence" value="ECO:0007669"/>
    <property type="project" value="InterPro"/>
</dbReference>
<dbReference type="Gene3D" id="3.50.50.60">
    <property type="entry name" value="FAD/NAD(P)-binding domain"/>
    <property type="match status" value="1"/>
</dbReference>
<evidence type="ECO:0000313" key="1">
    <source>
        <dbReference type="EMBL" id="QDU33286.1"/>
    </source>
</evidence>
<name>A0A517YST0_9BACT</name>
<dbReference type="AlphaFoldDB" id="A0A517YST0"/>
<dbReference type="Pfam" id="PF12831">
    <property type="entry name" value="FAD_oxidored"/>
    <property type="match status" value="1"/>
</dbReference>
<keyword evidence="2" id="KW-1185">Reference proteome</keyword>
<dbReference type="InterPro" id="IPR036188">
    <property type="entry name" value="FAD/NAD-bd_sf"/>
</dbReference>
<dbReference type="RefSeq" id="WP_145076171.1">
    <property type="nucleotide sequence ID" value="NZ_CP036425.1"/>
</dbReference>
<evidence type="ECO:0000313" key="2">
    <source>
        <dbReference type="Proteomes" id="UP000317369"/>
    </source>
</evidence>
<dbReference type="KEGG" id="pcor:KS4_13320"/>